<evidence type="ECO:0000259" key="3">
    <source>
        <dbReference type="PROSITE" id="PS50977"/>
    </source>
</evidence>
<dbReference type="SUPFAM" id="SSF48498">
    <property type="entry name" value="Tetracyclin repressor-like, C-terminal domain"/>
    <property type="match status" value="1"/>
</dbReference>
<dbReference type="Pfam" id="PF17932">
    <property type="entry name" value="TetR_C_24"/>
    <property type="match status" value="1"/>
</dbReference>
<dbReference type="InterPro" id="IPR041490">
    <property type="entry name" value="KstR2_TetR_C"/>
</dbReference>
<dbReference type="GO" id="GO:0000976">
    <property type="term" value="F:transcription cis-regulatory region binding"/>
    <property type="evidence" value="ECO:0007669"/>
    <property type="project" value="TreeGrafter"/>
</dbReference>
<dbReference type="InterPro" id="IPR001647">
    <property type="entry name" value="HTH_TetR"/>
</dbReference>
<keyword evidence="5" id="KW-1185">Reference proteome</keyword>
<evidence type="ECO:0000256" key="1">
    <source>
        <dbReference type="ARBA" id="ARBA00023125"/>
    </source>
</evidence>
<dbReference type="Pfam" id="PF00440">
    <property type="entry name" value="TetR_N"/>
    <property type="match status" value="1"/>
</dbReference>
<dbReference type="Gene3D" id="1.10.357.10">
    <property type="entry name" value="Tetracycline Repressor, domain 2"/>
    <property type="match status" value="1"/>
</dbReference>
<dbReference type="InterPro" id="IPR050109">
    <property type="entry name" value="HTH-type_TetR-like_transc_reg"/>
</dbReference>
<dbReference type="InterPro" id="IPR009057">
    <property type="entry name" value="Homeodomain-like_sf"/>
</dbReference>
<dbReference type="EMBL" id="MAXA01000023">
    <property type="protein sequence ID" value="OHV44270.1"/>
    <property type="molecule type" value="Genomic_DNA"/>
</dbReference>
<protein>
    <submittedName>
        <fullName evidence="4">TetR family transcriptional regulator</fullName>
    </submittedName>
</protein>
<dbReference type="PROSITE" id="PS50977">
    <property type="entry name" value="HTH_TETR_2"/>
    <property type="match status" value="1"/>
</dbReference>
<dbReference type="GO" id="GO:0003700">
    <property type="term" value="F:DNA-binding transcription factor activity"/>
    <property type="evidence" value="ECO:0007669"/>
    <property type="project" value="TreeGrafter"/>
</dbReference>
<dbReference type="Gene3D" id="1.10.10.60">
    <property type="entry name" value="Homeodomain-like"/>
    <property type="match status" value="1"/>
</dbReference>
<evidence type="ECO:0000313" key="4">
    <source>
        <dbReference type="EMBL" id="OHV44270.1"/>
    </source>
</evidence>
<accession>A0A1S1RDN8</accession>
<dbReference type="Proteomes" id="UP000179769">
    <property type="component" value="Unassembled WGS sequence"/>
</dbReference>
<dbReference type="PANTHER" id="PTHR30055:SF237">
    <property type="entry name" value="TRANSCRIPTIONAL REPRESSOR MCE3R"/>
    <property type="match status" value="1"/>
</dbReference>
<dbReference type="InterPro" id="IPR036271">
    <property type="entry name" value="Tet_transcr_reg_TetR-rel_C_sf"/>
</dbReference>
<evidence type="ECO:0000313" key="5">
    <source>
        <dbReference type="Proteomes" id="UP000179769"/>
    </source>
</evidence>
<sequence length="175" mass="19358">MRAAARLFAERGFRGVGIEQIGAAVGIRGPGIYRHFPSKDAVLVELLVGISQHLLDAAREARRVGASALETLDLLVRGHVEFALDNPDLIVIHDRDLWSLPEPAEREVRRLQRAYVEQWVDVLRQVRPELDAPTARARTHALFGLINSTPHSATDLHRAEMAVMLHTMALGAARG</sequence>
<organism evidence="4 5">
    <name type="scientific">Parafrankia soli</name>
    <dbReference type="NCBI Taxonomy" id="2599596"/>
    <lineage>
        <taxon>Bacteria</taxon>
        <taxon>Bacillati</taxon>
        <taxon>Actinomycetota</taxon>
        <taxon>Actinomycetes</taxon>
        <taxon>Frankiales</taxon>
        <taxon>Frankiaceae</taxon>
        <taxon>Parafrankia</taxon>
    </lineage>
</organism>
<dbReference type="SUPFAM" id="SSF46689">
    <property type="entry name" value="Homeodomain-like"/>
    <property type="match status" value="1"/>
</dbReference>
<feature type="domain" description="HTH tetR-type" evidence="3">
    <location>
        <begin position="1"/>
        <end position="54"/>
    </location>
</feature>
<evidence type="ECO:0000256" key="2">
    <source>
        <dbReference type="PROSITE-ProRule" id="PRU00335"/>
    </source>
</evidence>
<reference evidence="5" key="1">
    <citation type="submission" date="2016-07" db="EMBL/GenBank/DDBJ databases">
        <title>Frankia sp. NRRL B-16219 Genome sequencing.</title>
        <authorList>
            <person name="Ghodhbane-Gtari F."/>
            <person name="Swanson E."/>
            <person name="Gueddou A."/>
            <person name="Louati M."/>
            <person name="Nouioui I."/>
            <person name="Hezbri K."/>
            <person name="Abebe-Akele F."/>
            <person name="Simpson S."/>
            <person name="Morris K."/>
            <person name="Thomas K."/>
            <person name="Gtari M."/>
            <person name="Tisa L.S."/>
        </authorList>
    </citation>
    <scope>NUCLEOTIDE SEQUENCE [LARGE SCALE GENOMIC DNA]</scope>
    <source>
        <strain evidence="5">NRRL B-16219</strain>
    </source>
</reference>
<name>A0A1S1RDN8_9ACTN</name>
<dbReference type="OrthoDB" id="9179041at2"/>
<comment type="caution">
    <text evidence="4">The sequence shown here is derived from an EMBL/GenBank/DDBJ whole genome shotgun (WGS) entry which is preliminary data.</text>
</comment>
<dbReference type="AlphaFoldDB" id="A0A1S1RDN8"/>
<gene>
    <name evidence="4" type="ORF">BBK14_31015</name>
</gene>
<feature type="DNA-binding region" description="H-T-H motif" evidence="2">
    <location>
        <begin position="17"/>
        <end position="36"/>
    </location>
</feature>
<keyword evidence="1 2" id="KW-0238">DNA-binding</keyword>
<dbReference type="PANTHER" id="PTHR30055">
    <property type="entry name" value="HTH-TYPE TRANSCRIPTIONAL REGULATOR RUTR"/>
    <property type="match status" value="1"/>
</dbReference>
<proteinExistence type="predicted"/>